<dbReference type="InterPro" id="IPR013786">
    <property type="entry name" value="AcylCoA_DH/ox_N"/>
</dbReference>
<evidence type="ECO:0000256" key="9">
    <source>
        <dbReference type="ARBA" id="ARBA00034328"/>
    </source>
</evidence>
<dbReference type="GO" id="GO:0008470">
    <property type="term" value="F:3-methylbutanoyl-CoA dehydrogenase activity"/>
    <property type="evidence" value="ECO:0007669"/>
    <property type="project" value="TreeGrafter"/>
</dbReference>
<dbReference type="OrthoDB" id="571684at2"/>
<dbReference type="EMBL" id="CP015579">
    <property type="protein sequence ID" value="ARU93037.1"/>
    <property type="molecule type" value="Genomic_DNA"/>
</dbReference>
<keyword evidence="6" id="KW-0503">Monooxygenase</keyword>
<keyword evidence="3" id="KW-0288">FMN</keyword>
<dbReference type="GO" id="GO:0004497">
    <property type="term" value="F:monooxygenase activity"/>
    <property type="evidence" value="ECO:0007669"/>
    <property type="project" value="UniProtKB-KW"/>
</dbReference>
<evidence type="ECO:0000313" key="18">
    <source>
        <dbReference type="EMBL" id="ARU97075.1"/>
    </source>
</evidence>
<reference evidence="19 20" key="1">
    <citation type="submission" date="2016-05" db="EMBL/GenBank/DDBJ databases">
        <title>Complete genome sequence of two 2,5-diketo-D-glunonic acid producing strain Tatumella citrea.</title>
        <authorList>
            <person name="Duan C."/>
            <person name="Yang J."/>
            <person name="Yang S."/>
        </authorList>
    </citation>
    <scope>NUCLEOTIDE SEQUENCE [LARGE SCALE GENOMIC DNA]</scope>
    <source>
        <strain evidence="18 19">ATCC 39140</strain>
        <strain evidence="17 20">DSM 13699</strain>
    </source>
</reference>
<comment type="pathway">
    <text evidence="7">Sulfur metabolism; dibenzothiophene degradation.</text>
</comment>
<dbReference type="GO" id="GO:0005737">
    <property type="term" value="C:cytoplasm"/>
    <property type="evidence" value="ECO:0007669"/>
    <property type="project" value="UniProtKB-SubCell"/>
</dbReference>
<dbReference type="Proteomes" id="UP000195814">
    <property type="component" value="Chromosome"/>
</dbReference>
<keyword evidence="2" id="KW-0285">Flavoprotein</keyword>
<evidence type="ECO:0000256" key="5">
    <source>
        <dbReference type="ARBA" id="ARBA00023002"/>
    </source>
</evidence>
<dbReference type="Pfam" id="PF02770">
    <property type="entry name" value="Acyl-CoA_dh_M"/>
    <property type="match status" value="1"/>
</dbReference>
<evidence type="ECO:0000256" key="4">
    <source>
        <dbReference type="ARBA" id="ARBA00022741"/>
    </source>
</evidence>
<evidence type="ECO:0000256" key="8">
    <source>
        <dbReference type="ARBA" id="ARBA00034317"/>
    </source>
</evidence>
<proteinExistence type="inferred from homology"/>
<feature type="domain" description="Acyl-CoA dehydrogenase C-terminal" evidence="16">
    <location>
        <begin position="227"/>
        <end position="372"/>
    </location>
</feature>
<dbReference type="InterPro" id="IPR037069">
    <property type="entry name" value="AcylCoA_DH/ox_N_sf"/>
</dbReference>
<evidence type="ECO:0000256" key="11">
    <source>
        <dbReference type="ARBA" id="ARBA00047859"/>
    </source>
</evidence>
<protein>
    <recommendedName>
        <fullName evidence="10">Dibenzothiophene monooxygenase</fullName>
        <ecNumber evidence="9">1.14.14.21</ecNumber>
    </recommendedName>
</protein>
<keyword evidence="5" id="KW-0560">Oxidoreductase</keyword>
<feature type="domain" description="Acyl-CoA oxidase/dehydrogenase middle" evidence="14">
    <location>
        <begin position="120"/>
        <end position="201"/>
    </location>
</feature>
<dbReference type="EC" id="1.14.14.21" evidence="9"/>
<dbReference type="Gene3D" id="2.40.110.10">
    <property type="entry name" value="Butyryl-CoA Dehydrogenase, subunit A, domain 2"/>
    <property type="match status" value="1"/>
</dbReference>
<comment type="subcellular location">
    <subcellularLocation>
        <location evidence="1">Cytoplasm</location>
    </subcellularLocation>
</comment>
<dbReference type="KEGG" id="tci:A7K98_04015"/>
<dbReference type="PANTHER" id="PTHR43884">
    <property type="entry name" value="ACYL-COA DEHYDROGENASE"/>
    <property type="match status" value="1"/>
</dbReference>
<dbReference type="EMBL" id="CP015581">
    <property type="protein sequence ID" value="ARU97075.1"/>
    <property type="molecule type" value="Genomic_DNA"/>
</dbReference>
<dbReference type="GO" id="GO:0006552">
    <property type="term" value="P:L-leucine catabolic process"/>
    <property type="evidence" value="ECO:0007669"/>
    <property type="project" value="TreeGrafter"/>
</dbReference>
<organism evidence="17 20">
    <name type="scientific">Tatumella citrea</name>
    <name type="common">Pantoea citrea</name>
    <dbReference type="NCBI Taxonomy" id="53336"/>
    <lineage>
        <taxon>Bacteria</taxon>
        <taxon>Pseudomonadati</taxon>
        <taxon>Pseudomonadota</taxon>
        <taxon>Gammaproteobacteria</taxon>
        <taxon>Enterobacterales</taxon>
        <taxon>Erwiniaceae</taxon>
        <taxon>Tatumella</taxon>
    </lineage>
</organism>
<sequence>MRDYIELACELAAKIAPGAAERDASRTLPFGQMAMIRDSTLGAARLPAQFGGGDISFTTVSAIFIILAKADPCVAQALFPHFATVEHLRLIATAEQQSIYFEKIANKSLSSGAIAERGGKIRGEISTRLSYSDGRYLLNGNKFYSTGCLFADFIKVQAVGESGEAVYVLVPKDAPGLTLLDDWDGMGQRTTASGTTQLNNVEVLPDWIIPLHHWVSKRNYVGAVAQLIHCSVDIGIGLAALDDAVSWIGTGVRPVKESGVNRAADDPYILHTIGELSAQIHAAEALVESAARKVDLASQAQLTGQYSDEQTERLLSAASIAVAEAKILSTKAALQVCERLYDIGGAATTQRSLNFDRHWRNARTHTTHDSLDYKYKAIGNYLVNDISPPISFLY</sequence>
<keyword evidence="4" id="KW-0547">Nucleotide-binding</keyword>
<comment type="catalytic activity">
    <reaction evidence="12">
        <text>dibenzothiophene 5-oxide + FMNH2 + O2 = dibenzothiophene 5,5-dioxide + FMN + H2O + H(+)</text>
        <dbReference type="Rhea" id="RHEA:49080"/>
        <dbReference type="ChEBI" id="CHEBI:15377"/>
        <dbReference type="ChEBI" id="CHEBI:15378"/>
        <dbReference type="ChEBI" id="CHEBI:15379"/>
        <dbReference type="ChEBI" id="CHEBI:23683"/>
        <dbReference type="ChEBI" id="CHEBI:57618"/>
        <dbReference type="ChEBI" id="CHEBI:58210"/>
        <dbReference type="ChEBI" id="CHEBI:90356"/>
    </reaction>
</comment>
<dbReference type="PIRSF" id="PIRSF016578">
    <property type="entry name" value="HsaA"/>
    <property type="match status" value="1"/>
</dbReference>
<dbReference type="RefSeq" id="WP_087487421.1">
    <property type="nucleotide sequence ID" value="NZ_CP015579.1"/>
</dbReference>
<dbReference type="AlphaFoldDB" id="A0A1Y0LH40"/>
<dbReference type="SUPFAM" id="SSF56645">
    <property type="entry name" value="Acyl-CoA dehydrogenase NM domain-like"/>
    <property type="match status" value="1"/>
</dbReference>
<evidence type="ECO:0000256" key="7">
    <source>
        <dbReference type="ARBA" id="ARBA00034307"/>
    </source>
</evidence>
<evidence type="ECO:0000313" key="20">
    <source>
        <dbReference type="Proteomes" id="UP000195814"/>
    </source>
</evidence>
<dbReference type="InterPro" id="IPR046373">
    <property type="entry name" value="Acyl-CoA_Oxase/DH_mid-dom_sf"/>
</dbReference>
<evidence type="ECO:0000256" key="1">
    <source>
        <dbReference type="ARBA" id="ARBA00004496"/>
    </source>
</evidence>
<evidence type="ECO:0000259" key="15">
    <source>
        <dbReference type="Pfam" id="PF02771"/>
    </source>
</evidence>
<comment type="similarity">
    <text evidence="8">Belongs to the DszC flavin monooxygenase family.</text>
</comment>
<dbReference type="GO" id="GO:0050660">
    <property type="term" value="F:flavin adenine dinucleotide binding"/>
    <property type="evidence" value="ECO:0007669"/>
    <property type="project" value="InterPro"/>
</dbReference>
<evidence type="ECO:0000256" key="13">
    <source>
        <dbReference type="ARBA" id="ARBA00049456"/>
    </source>
</evidence>
<evidence type="ECO:0000313" key="19">
    <source>
        <dbReference type="Proteomes" id="UP000195729"/>
    </source>
</evidence>
<dbReference type="InterPro" id="IPR036250">
    <property type="entry name" value="AcylCo_DH-like_C"/>
</dbReference>
<gene>
    <name evidence="17" type="ORF">A7K98_04015</name>
    <name evidence="18" type="ORF">A7K99_04015</name>
</gene>
<dbReference type="InterPro" id="IPR013107">
    <property type="entry name" value="Acyl-CoA_DH_C"/>
</dbReference>
<dbReference type="Gene3D" id="1.10.540.10">
    <property type="entry name" value="Acyl-CoA dehydrogenase/oxidase, N-terminal domain"/>
    <property type="match status" value="1"/>
</dbReference>
<evidence type="ECO:0000259" key="16">
    <source>
        <dbReference type="Pfam" id="PF08028"/>
    </source>
</evidence>
<evidence type="ECO:0000256" key="12">
    <source>
        <dbReference type="ARBA" id="ARBA00048445"/>
    </source>
</evidence>
<dbReference type="Proteomes" id="UP000195729">
    <property type="component" value="Chromosome"/>
</dbReference>
<dbReference type="Pfam" id="PF08028">
    <property type="entry name" value="Acyl-CoA_dh_2"/>
    <property type="match status" value="1"/>
</dbReference>
<evidence type="ECO:0000256" key="3">
    <source>
        <dbReference type="ARBA" id="ARBA00022643"/>
    </source>
</evidence>
<dbReference type="InterPro" id="IPR006091">
    <property type="entry name" value="Acyl-CoA_Oxase/DH_mid-dom"/>
</dbReference>
<accession>A0A1Y0LH40</accession>
<dbReference type="Pfam" id="PF02771">
    <property type="entry name" value="Acyl-CoA_dh_N"/>
    <property type="match status" value="1"/>
</dbReference>
<comment type="catalytic activity">
    <reaction evidence="13">
        <text>dibenzothiophene + 2 FMNH2 + 2 O2 = dibenzothiophene 5,5-dioxide + 2 FMN + 2 H2O + 2 H(+)</text>
        <dbReference type="Rhea" id="RHEA:49072"/>
        <dbReference type="ChEBI" id="CHEBI:15377"/>
        <dbReference type="ChEBI" id="CHEBI:15378"/>
        <dbReference type="ChEBI" id="CHEBI:15379"/>
        <dbReference type="ChEBI" id="CHEBI:23681"/>
        <dbReference type="ChEBI" id="CHEBI:57618"/>
        <dbReference type="ChEBI" id="CHEBI:58210"/>
        <dbReference type="ChEBI" id="CHEBI:90356"/>
        <dbReference type="EC" id="1.14.14.21"/>
    </reaction>
</comment>
<evidence type="ECO:0000259" key="14">
    <source>
        <dbReference type="Pfam" id="PF02770"/>
    </source>
</evidence>
<evidence type="ECO:0000256" key="6">
    <source>
        <dbReference type="ARBA" id="ARBA00023033"/>
    </source>
</evidence>
<dbReference type="SUPFAM" id="SSF47203">
    <property type="entry name" value="Acyl-CoA dehydrogenase C-terminal domain-like"/>
    <property type="match status" value="1"/>
</dbReference>
<keyword evidence="19" id="KW-1185">Reference proteome</keyword>
<evidence type="ECO:0000256" key="2">
    <source>
        <dbReference type="ARBA" id="ARBA00022630"/>
    </source>
</evidence>
<dbReference type="Gene3D" id="1.20.140.10">
    <property type="entry name" value="Butyryl-CoA Dehydrogenase, subunit A, domain 3"/>
    <property type="match status" value="1"/>
</dbReference>
<dbReference type="PANTHER" id="PTHR43884:SF12">
    <property type="entry name" value="ISOVALERYL-COA DEHYDROGENASE, MITOCHONDRIAL-RELATED"/>
    <property type="match status" value="1"/>
</dbReference>
<comment type="catalytic activity">
    <reaction evidence="11">
        <text>dibenzothiophene + FMNH2 + O2 = dibenzothiophene 5-oxide + FMN + H2O + H(+)</text>
        <dbReference type="Rhea" id="RHEA:49076"/>
        <dbReference type="ChEBI" id="CHEBI:15377"/>
        <dbReference type="ChEBI" id="CHEBI:15378"/>
        <dbReference type="ChEBI" id="CHEBI:15379"/>
        <dbReference type="ChEBI" id="CHEBI:23681"/>
        <dbReference type="ChEBI" id="CHEBI:23683"/>
        <dbReference type="ChEBI" id="CHEBI:57618"/>
        <dbReference type="ChEBI" id="CHEBI:58210"/>
    </reaction>
</comment>
<name>A0A1Y0LH40_TATCI</name>
<dbReference type="InterPro" id="IPR009100">
    <property type="entry name" value="AcylCoA_DH/oxidase_NM_dom_sf"/>
</dbReference>
<evidence type="ECO:0000256" key="10">
    <source>
        <dbReference type="ARBA" id="ARBA00034345"/>
    </source>
</evidence>
<evidence type="ECO:0000313" key="17">
    <source>
        <dbReference type="EMBL" id="ARU93037.1"/>
    </source>
</evidence>
<feature type="domain" description="Acyl-CoA dehydrogenase/oxidase N-terminal" evidence="15">
    <location>
        <begin position="12"/>
        <end position="106"/>
    </location>
</feature>